<dbReference type="Pfam" id="PF06114">
    <property type="entry name" value="Peptidase_M78"/>
    <property type="match status" value="1"/>
</dbReference>
<dbReference type="AlphaFoldDB" id="A0A1I2MBW3"/>
<dbReference type="RefSeq" id="WP_089751720.1">
    <property type="nucleotide sequence ID" value="NZ_FOOG01000012.1"/>
</dbReference>
<name>A0A1I2MBW3_9BACI</name>
<gene>
    <name evidence="2" type="ORF">SAMN05216353_11257</name>
</gene>
<dbReference type="OrthoDB" id="2417909at2"/>
<dbReference type="InterPro" id="IPR010359">
    <property type="entry name" value="IrrE_HExxH"/>
</dbReference>
<feature type="domain" description="IrrE N-terminal-like" evidence="1">
    <location>
        <begin position="58"/>
        <end position="148"/>
    </location>
</feature>
<evidence type="ECO:0000313" key="3">
    <source>
        <dbReference type="Proteomes" id="UP000198897"/>
    </source>
</evidence>
<proteinExistence type="predicted"/>
<sequence>MRFPYYTTTTLEDLITHWYKAHNFTEPTDLSVHNIGFENQIFINCRPTQASYMKVGNFQEIVLDSRLPHINQREQFFHELCHALRHAGRQLIMPKDFYALQERDARHFTLYASLPYHMIKEYTLSDPEIINLWSQDFNIPLEVCQERLEKIKRRPIVPVKSHFIT</sequence>
<dbReference type="Proteomes" id="UP000198897">
    <property type="component" value="Unassembled WGS sequence"/>
</dbReference>
<evidence type="ECO:0000259" key="1">
    <source>
        <dbReference type="Pfam" id="PF06114"/>
    </source>
</evidence>
<evidence type="ECO:0000313" key="2">
    <source>
        <dbReference type="EMBL" id="SFF88953.1"/>
    </source>
</evidence>
<keyword evidence="3" id="KW-1185">Reference proteome</keyword>
<accession>A0A1I2MBW3</accession>
<protein>
    <recommendedName>
        <fullName evidence="1">IrrE N-terminal-like domain-containing protein</fullName>
    </recommendedName>
</protein>
<dbReference type="EMBL" id="FOOG01000012">
    <property type="protein sequence ID" value="SFF88953.1"/>
    <property type="molecule type" value="Genomic_DNA"/>
</dbReference>
<reference evidence="3" key="1">
    <citation type="submission" date="2016-10" db="EMBL/GenBank/DDBJ databases">
        <authorList>
            <person name="Varghese N."/>
            <person name="Submissions S."/>
        </authorList>
    </citation>
    <scope>NUCLEOTIDE SEQUENCE [LARGE SCALE GENOMIC DNA]</scope>
    <source>
        <strain evidence="3">FP5</strain>
    </source>
</reference>
<organism evidence="2 3">
    <name type="scientific">Halobacillus alkaliphilus</name>
    <dbReference type="NCBI Taxonomy" id="396056"/>
    <lineage>
        <taxon>Bacteria</taxon>
        <taxon>Bacillati</taxon>
        <taxon>Bacillota</taxon>
        <taxon>Bacilli</taxon>
        <taxon>Bacillales</taxon>
        <taxon>Bacillaceae</taxon>
        <taxon>Halobacillus</taxon>
    </lineage>
</organism>